<dbReference type="Proteomes" id="UP000694846">
    <property type="component" value="Unplaced"/>
</dbReference>
<dbReference type="PANTHER" id="PTHR24034">
    <property type="entry name" value="EGF-LIKE DOMAIN-CONTAINING PROTEIN"/>
    <property type="match status" value="1"/>
</dbReference>
<protein>
    <submittedName>
        <fullName evidence="12">Vitamin K-dependent protein S</fullName>
    </submittedName>
</protein>
<dbReference type="PROSITE" id="PS01186">
    <property type="entry name" value="EGF_2"/>
    <property type="match status" value="1"/>
</dbReference>
<keyword evidence="5" id="KW-0677">Repeat</keyword>
<dbReference type="InterPro" id="IPR018097">
    <property type="entry name" value="EGF_Ca-bd_CS"/>
</dbReference>
<dbReference type="InterPro" id="IPR001881">
    <property type="entry name" value="EGF-like_Ca-bd_dom"/>
</dbReference>
<gene>
    <name evidence="12" type="primary">LOC112682129</name>
</gene>
<dbReference type="PROSITE" id="PS50026">
    <property type="entry name" value="EGF_3"/>
    <property type="match status" value="1"/>
</dbReference>
<dbReference type="InterPro" id="IPR049883">
    <property type="entry name" value="NOTCH1_EGF-like"/>
</dbReference>
<dbReference type="CDD" id="cd00054">
    <property type="entry name" value="EGF_CA"/>
    <property type="match status" value="2"/>
</dbReference>
<feature type="region of interest" description="Disordered" evidence="9">
    <location>
        <begin position="66"/>
        <end position="87"/>
    </location>
</feature>
<evidence type="ECO:0000256" key="1">
    <source>
        <dbReference type="ARBA" id="ARBA00004613"/>
    </source>
</evidence>
<evidence type="ECO:0000256" key="5">
    <source>
        <dbReference type="ARBA" id="ARBA00022737"/>
    </source>
</evidence>
<dbReference type="SUPFAM" id="SSF57184">
    <property type="entry name" value="Growth factor receptor domain"/>
    <property type="match status" value="1"/>
</dbReference>
<dbReference type="InterPro" id="IPR050751">
    <property type="entry name" value="ECM_structural_protein"/>
</dbReference>
<comment type="caution">
    <text evidence="8">Lacks conserved residue(s) required for the propagation of feature annotation.</text>
</comment>
<dbReference type="GeneID" id="112682129"/>
<dbReference type="SMART" id="SM00179">
    <property type="entry name" value="EGF_CA"/>
    <property type="match status" value="4"/>
</dbReference>
<evidence type="ECO:0000256" key="9">
    <source>
        <dbReference type="SAM" id="MobiDB-lite"/>
    </source>
</evidence>
<dbReference type="OrthoDB" id="10045365at2759"/>
<reference evidence="12" key="1">
    <citation type="submission" date="2025-08" db="UniProtKB">
        <authorList>
            <consortium name="RefSeq"/>
        </authorList>
    </citation>
    <scope>IDENTIFICATION</scope>
    <source>
        <tissue evidence="12">Whole body</tissue>
    </source>
</reference>
<feature type="domain" description="EGF-like" evidence="10">
    <location>
        <begin position="216"/>
        <end position="254"/>
    </location>
</feature>
<comment type="subcellular location">
    <subcellularLocation>
        <location evidence="1">Secreted</location>
    </subcellularLocation>
</comment>
<dbReference type="GO" id="GO:0005576">
    <property type="term" value="C:extracellular region"/>
    <property type="evidence" value="ECO:0007669"/>
    <property type="project" value="UniProtKB-SubCell"/>
</dbReference>
<evidence type="ECO:0000313" key="12">
    <source>
        <dbReference type="RefSeq" id="XP_025408413.1"/>
    </source>
</evidence>
<dbReference type="InterPro" id="IPR000742">
    <property type="entry name" value="EGF"/>
</dbReference>
<dbReference type="Pfam" id="PF07645">
    <property type="entry name" value="EGF_CA"/>
    <property type="match status" value="2"/>
</dbReference>
<keyword evidence="11" id="KW-1185">Reference proteome</keyword>
<evidence type="ECO:0000256" key="2">
    <source>
        <dbReference type="ARBA" id="ARBA00022525"/>
    </source>
</evidence>
<sequence>MCFILDKYKIVKIFIIITITSNIHVTAVTNDTTYFHTRQLSGQQYGLDYNLQNYPNAEKIANRPRTLFDWDSPPTLSKEENKVQNTKEAVEKLETERVENNVWWPWKNYDDWLNGRGLKAGQPNNKEQKTKKEKKNKKKNRKNGKKRKKSKTGKKQPKVIIEGNNQSLTNSENNEIIKKDSIPDIQYKTSQIDVILKNSTLVPTLVKYTTRNYTYDVNECLTNNGGCEGLCINTPGSYRCHCPSGFMVADTKCEDVDECLLRNGHGPCQGTCTNTWGGYKCSCHGVPGTKLAGDGHTCDDVDECRDGTAGCSHQCINTVGSAFCVCPDGLQLDEDWKTCVDVDECSDPEMQQPPEVCADRGMACLNTYGSYKCS</sequence>
<evidence type="ECO:0000256" key="3">
    <source>
        <dbReference type="ARBA" id="ARBA00022536"/>
    </source>
</evidence>
<evidence type="ECO:0000256" key="4">
    <source>
        <dbReference type="ARBA" id="ARBA00022729"/>
    </source>
</evidence>
<dbReference type="PROSITE" id="PS01187">
    <property type="entry name" value="EGF_CA"/>
    <property type="match status" value="2"/>
</dbReference>
<name>A0A8B8FC95_9HEMI</name>
<dbReference type="PANTHER" id="PTHR24034:SF209">
    <property type="entry name" value="EGF-LIKE DOMAIN-CONTAINING PROTEIN"/>
    <property type="match status" value="1"/>
</dbReference>
<proteinExistence type="predicted"/>
<dbReference type="RefSeq" id="XP_025408413.1">
    <property type="nucleotide sequence ID" value="XM_025552628.1"/>
</dbReference>
<dbReference type="InterPro" id="IPR000152">
    <property type="entry name" value="EGF-type_Asp/Asn_hydroxyl_site"/>
</dbReference>
<feature type="compositionally biased region" description="Basic residues" evidence="9">
    <location>
        <begin position="129"/>
        <end position="157"/>
    </location>
</feature>
<dbReference type="Pfam" id="PF14670">
    <property type="entry name" value="FXa_inhibition"/>
    <property type="match status" value="2"/>
</dbReference>
<evidence type="ECO:0000256" key="7">
    <source>
        <dbReference type="ARBA" id="ARBA00023180"/>
    </source>
</evidence>
<dbReference type="SMART" id="SM00181">
    <property type="entry name" value="EGF"/>
    <property type="match status" value="3"/>
</dbReference>
<dbReference type="AlphaFoldDB" id="A0A8B8FC95"/>
<evidence type="ECO:0000259" key="10">
    <source>
        <dbReference type="PROSITE" id="PS50026"/>
    </source>
</evidence>
<evidence type="ECO:0000256" key="8">
    <source>
        <dbReference type="PROSITE-ProRule" id="PRU00076"/>
    </source>
</evidence>
<accession>A0A8B8FC95</accession>
<dbReference type="PROSITE" id="PS00010">
    <property type="entry name" value="ASX_HYDROXYL"/>
    <property type="match status" value="2"/>
</dbReference>
<evidence type="ECO:0000313" key="11">
    <source>
        <dbReference type="Proteomes" id="UP000694846"/>
    </source>
</evidence>
<dbReference type="Gene3D" id="2.10.25.10">
    <property type="entry name" value="Laminin"/>
    <property type="match status" value="3"/>
</dbReference>
<evidence type="ECO:0000256" key="6">
    <source>
        <dbReference type="ARBA" id="ARBA00023157"/>
    </source>
</evidence>
<keyword evidence="4" id="KW-0732">Signal</keyword>
<organism evidence="11 12">
    <name type="scientific">Sipha flava</name>
    <name type="common">yellow sugarcane aphid</name>
    <dbReference type="NCBI Taxonomy" id="143950"/>
    <lineage>
        <taxon>Eukaryota</taxon>
        <taxon>Metazoa</taxon>
        <taxon>Ecdysozoa</taxon>
        <taxon>Arthropoda</taxon>
        <taxon>Hexapoda</taxon>
        <taxon>Insecta</taxon>
        <taxon>Pterygota</taxon>
        <taxon>Neoptera</taxon>
        <taxon>Paraneoptera</taxon>
        <taxon>Hemiptera</taxon>
        <taxon>Sternorrhyncha</taxon>
        <taxon>Aphidomorpha</taxon>
        <taxon>Aphidoidea</taxon>
        <taxon>Aphididae</taxon>
        <taxon>Sipha</taxon>
    </lineage>
</organism>
<keyword evidence="3 8" id="KW-0245">EGF-like domain</keyword>
<keyword evidence="6" id="KW-1015">Disulfide bond</keyword>
<keyword evidence="7" id="KW-0325">Glycoprotein</keyword>
<dbReference type="GO" id="GO:0005509">
    <property type="term" value="F:calcium ion binding"/>
    <property type="evidence" value="ECO:0007669"/>
    <property type="project" value="InterPro"/>
</dbReference>
<dbReference type="InterPro" id="IPR009030">
    <property type="entry name" value="Growth_fac_rcpt_cys_sf"/>
</dbReference>
<feature type="region of interest" description="Disordered" evidence="9">
    <location>
        <begin position="115"/>
        <end position="167"/>
    </location>
</feature>
<dbReference type="FunFam" id="2.10.25.10:FF:000014">
    <property type="entry name" value="Latent-transforming growth factor beta-binding protein 3"/>
    <property type="match status" value="1"/>
</dbReference>
<keyword evidence="2" id="KW-0964">Secreted</keyword>